<evidence type="ECO:0000313" key="3">
    <source>
        <dbReference type="EMBL" id="AXB55751.1"/>
    </source>
</evidence>
<dbReference type="Pfam" id="PF17963">
    <property type="entry name" value="Big_9"/>
    <property type="match status" value="2"/>
</dbReference>
<dbReference type="Proteomes" id="UP000251561">
    <property type="component" value="Chromosome"/>
</dbReference>
<gene>
    <name evidence="3" type="ORF">HYN86_03700</name>
</gene>
<evidence type="ECO:0000256" key="1">
    <source>
        <dbReference type="SAM" id="SignalP"/>
    </source>
</evidence>
<feature type="signal peptide" evidence="1">
    <location>
        <begin position="1"/>
        <end position="17"/>
    </location>
</feature>
<proteinExistence type="predicted"/>
<protein>
    <recommendedName>
        <fullName evidence="2">PA14 domain-containing protein</fullName>
    </recommendedName>
</protein>
<dbReference type="PROSITE" id="PS51820">
    <property type="entry name" value="PA14"/>
    <property type="match status" value="1"/>
</dbReference>
<dbReference type="InterPro" id="IPR011658">
    <property type="entry name" value="PA14_dom"/>
</dbReference>
<keyword evidence="4" id="KW-1185">Reference proteome</keyword>
<keyword evidence="1" id="KW-0732">Signal</keyword>
<evidence type="ECO:0000313" key="4">
    <source>
        <dbReference type="Proteomes" id="UP000251561"/>
    </source>
</evidence>
<dbReference type="OrthoDB" id="1652165at2"/>
<evidence type="ECO:0000259" key="2">
    <source>
        <dbReference type="PROSITE" id="PS51820"/>
    </source>
</evidence>
<dbReference type="NCBIfam" id="NF033708">
    <property type="entry name" value="T9SS_Cterm_ChiA"/>
    <property type="match status" value="1"/>
</dbReference>
<reference evidence="3 4" key="1">
    <citation type="submission" date="2018-06" db="EMBL/GenBank/DDBJ databases">
        <title>Genome sequencing of Flavobacterium.</title>
        <authorList>
            <person name="Baek M.-G."/>
            <person name="Yi H."/>
        </authorList>
    </citation>
    <scope>NUCLEOTIDE SEQUENCE [LARGE SCALE GENOMIC DNA]</scope>
    <source>
        <strain evidence="3 4">HYN0086</strain>
    </source>
</reference>
<dbReference type="Pfam" id="PF07691">
    <property type="entry name" value="PA14"/>
    <property type="match status" value="1"/>
</dbReference>
<dbReference type="RefSeq" id="WP_113676825.1">
    <property type="nucleotide sequence ID" value="NZ_CP030261.1"/>
</dbReference>
<organism evidence="3 4">
    <name type="scientific">Flavobacterium fluviale</name>
    <dbReference type="NCBI Taxonomy" id="2249356"/>
    <lineage>
        <taxon>Bacteria</taxon>
        <taxon>Pseudomonadati</taxon>
        <taxon>Bacteroidota</taxon>
        <taxon>Flavobacteriia</taxon>
        <taxon>Flavobacteriales</taxon>
        <taxon>Flavobacteriaceae</taxon>
        <taxon>Flavobacterium</taxon>
    </lineage>
</organism>
<name>A0A344LPA9_9FLAO</name>
<accession>A0A344LPA9</accession>
<feature type="chain" id="PRO_5016948273" description="PA14 domain-containing protein" evidence="1">
    <location>
        <begin position="18"/>
        <end position="1399"/>
    </location>
</feature>
<dbReference type="KEGG" id="ffl:HYN86_03700"/>
<feature type="domain" description="PA14" evidence="2">
    <location>
        <begin position="600"/>
        <end position="736"/>
    </location>
</feature>
<dbReference type="InterPro" id="IPR037524">
    <property type="entry name" value="PA14/GLEYA"/>
</dbReference>
<sequence>MKKTLLLFLLLPFLGFAQVNLVKWDNPADNYAVVNAAYTNAVDAEPVGSGPDLNLAPLDYQGFRGTPWTTSFSIDQRKYFQFTVSTKTGYKVKLNTFNFTYRAENQSYLQRYQVRYSKDEFATSMLLIDEATQSGKVNKSLDLSKITLYAGEKLTIRIYGYKVKTLSDYNTPLFLINKNTVNEPGNTTPTISGTVSTYDPADLNANDDLITTQEKTAVSFNPLTNDTNHTGATITNTQPPAAEGTVSRNGNIFTFTPAAAFKGTTSFTYTLTNGAKTSTATVVVYVNELAPKLIIWNGAEQQPKAVVTDPNITGNDLSLSPPTPNQSNLSLGIYNNYFHISGLQNNGSNAETLNRYIQVSITPKDKYKLTLTQFKFSYFSPSNDEGASMFQVRYSKDPNFADNGTILLGPTTAVRGNDTEVVLNFPTGTSVTSNGNQTLYIRIYPYAVNNLYNGYFRIRNDYGGEVGPTIMGVVEPSNLITANADFASAATNTALTIPILSNDENYTPLTSITVTQPSVGGTVQVNGTTNVTFTPAQNFTGKTTFEYTIFNGINYSTATVTVNVTCQLTGDQIAFGSDQWNGYVYKLANNAAIPPNVTYPALPNSSIATYVGIVTENKNFDRNIGSGAITGVTSNFGCATAPNDRFFVRYKMRTTLAAGKYSILLAGDDGTRLYIDNQLIVTRWNDHGYVSDILLQDIAAGEHEFVIEYYENGGDARITFSCDLTKGDPTEYGDKVWNAYGYLRNDLTLTNTIYAGYYVEPTLNINSRNYWAANSSPSAAANWQGASIPNDNFTVSYKRKGFPCGQYQIQRAHYDDAIQIFIDDVEIFSRSGWDNNPALINNNVYTLNSNSRVEVRLREDGGDANVGINFLKVLTPYTGTGTLAPNSAIEINSNTTLTSDLTVCSCTINPNYTLTVKEGVTLTVDEDINVGNGGKLLIQSGGSFIQTSTSKTMFTGNSDAFELQRTTSVRRYDLTYWSMPVTKPGFTMHDLSPGTLFDKFHYYDSNAGKWGISNNGTMVMETGKGYTIRAPQSYHLMIPQDFTAVFTGVPNNGDISVPVVNTKWNLIGNPYPSAISAQQLMADNPNLGSLYFWGHEELPVRNPADNTYYYNNDYTIFNASGATTGGGGVPFNGYIAATQGFFAKPETGTIVFKNNERRAGNNSQFYKTAAAESIERNRVWLNITNTSGVFKQILFGYIQGATNSLDINYDAVSMAANSLVDFYSINTNKKLTIQGRALPFEKSDEVPLGYKLSAKGDYTISIDHADGIFNNQDVYLVDKETGKTTNLRLENYTFTTAEGSFNNRFVIRYTSKTLGTDDFENSQSGVFVSVKSKIIKVNSNTENIKEVKIYNIGGQLIYTKNKIDSNELQITNLQSSNQVLLVNVMLENDSTITKKVIFN</sequence>
<dbReference type="Gene3D" id="2.60.40.3440">
    <property type="match status" value="2"/>
</dbReference>
<dbReference type="EMBL" id="CP030261">
    <property type="protein sequence ID" value="AXB55751.1"/>
    <property type="molecule type" value="Genomic_DNA"/>
</dbReference>